<gene>
    <name evidence="2" type="ORF">FPZ44_24550</name>
</gene>
<reference evidence="2 3" key="1">
    <citation type="submission" date="2019-07" db="EMBL/GenBank/DDBJ databases">
        <authorList>
            <person name="Kim J."/>
        </authorList>
    </citation>
    <scope>NUCLEOTIDE SEQUENCE [LARGE SCALE GENOMIC DNA]</scope>
    <source>
        <strain evidence="2 3">N4</strain>
    </source>
</reference>
<keyword evidence="3" id="KW-1185">Reference proteome</keyword>
<dbReference type="EMBL" id="VNJK01000007">
    <property type="protein sequence ID" value="TVX85531.1"/>
    <property type="molecule type" value="Genomic_DNA"/>
</dbReference>
<dbReference type="InterPro" id="IPR018958">
    <property type="entry name" value="Knr4/Smi1-like_dom"/>
</dbReference>
<dbReference type="AlphaFoldDB" id="A0A559ICX0"/>
<dbReference type="RefSeq" id="WP_144994991.1">
    <property type="nucleotide sequence ID" value="NZ_VNJK01000007.1"/>
</dbReference>
<comment type="caution">
    <text evidence="2">The sequence shown here is derived from an EMBL/GenBank/DDBJ whole genome shotgun (WGS) entry which is preliminary data.</text>
</comment>
<feature type="domain" description="Knr4/Smi1-like" evidence="1">
    <location>
        <begin position="41"/>
        <end position="150"/>
    </location>
</feature>
<organism evidence="2 3">
    <name type="scientific">Paenibacillus agilis</name>
    <dbReference type="NCBI Taxonomy" id="3020863"/>
    <lineage>
        <taxon>Bacteria</taxon>
        <taxon>Bacillati</taxon>
        <taxon>Bacillota</taxon>
        <taxon>Bacilli</taxon>
        <taxon>Bacillales</taxon>
        <taxon>Paenibacillaceae</taxon>
        <taxon>Paenibacillus</taxon>
    </lineage>
</organism>
<dbReference type="OrthoDB" id="2355620at2"/>
<dbReference type="InterPro" id="IPR037883">
    <property type="entry name" value="Knr4/Smi1-like_sf"/>
</dbReference>
<dbReference type="Gene3D" id="3.40.1580.10">
    <property type="entry name" value="SMI1/KNR4-like"/>
    <property type="match status" value="1"/>
</dbReference>
<dbReference type="Pfam" id="PF09346">
    <property type="entry name" value="SMI1_KNR4"/>
    <property type="match status" value="1"/>
</dbReference>
<dbReference type="SMART" id="SM00860">
    <property type="entry name" value="SMI1_KNR4"/>
    <property type="match status" value="1"/>
</dbReference>
<dbReference type="Proteomes" id="UP000318102">
    <property type="component" value="Unassembled WGS sequence"/>
</dbReference>
<evidence type="ECO:0000259" key="1">
    <source>
        <dbReference type="SMART" id="SM00860"/>
    </source>
</evidence>
<evidence type="ECO:0000313" key="2">
    <source>
        <dbReference type="EMBL" id="TVX85531.1"/>
    </source>
</evidence>
<evidence type="ECO:0000313" key="3">
    <source>
        <dbReference type="Proteomes" id="UP000318102"/>
    </source>
</evidence>
<accession>A0A559ICX0</accession>
<proteinExistence type="predicted"/>
<dbReference type="SUPFAM" id="SSF160631">
    <property type="entry name" value="SMI1/KNR4-like"/>
    <property type="match status" value="1"/>
</dbReference>
<protein>
    <submittedName>
        <fullName evidence="2">SMI1/KNR4 family protein</fullName>
    </submittedName>
</protein>
<sequence length="190" mass="22393">MSINIEHLINNFKNRFNSSNNLLIQDYDGDLQEVSYELNPPATLDEIKYFQQQADIQLPQEYIDFLLLHNGARFFTSNRGEDTSVYSLSQLKETLSFLDSTNKQLMPIAYGGSTEYFYDLSRVNEDSYMFWSGGSTFFWMNMNFGEWLSLLLRSNGNLQTNTFECRTIENRKIIYYDDHVEEINKRQQES</sequence>
<name>A0A559ICX0_9BACL</name>